<sequence length="328" mass="35997" precursor="true">MKRNPRLYTTLSFVSAAAGLAWTCLAYSSAVLAQDDGVIANPKPLSHPRTLNADFVPNPVQVHPKVISGGLPENADAFRKLSERGVKTIISVDGMKPDLAAAKQWGLRYIHLPHGYDGISEVRIRELAKAVRDLDGIVYIHCHHGKHRSPAAASAACVAAGLISPDDAATVLRIAQTNPGYRGLYESVAQTKPLDTKILDQMLPNFPEVARVAGIVEGMVALDQTHHHLKQIMAANWQTPADHPDLDPPHVALLLREHFTELLRDESEDSQSVDFRRFLTESESAARDIEHLLAGVRSEDAEETSSRLDHAMKAIEQNCKACHVAYRD</sequence>
<proteinExistence type="predicted"/>
<dbReference type="GO" id="GO:0005506">
    <property type="term" value="F:iron ion binding"/>
    <property type="evidence" value="ECO:0007669"/>
    <property type="project" value="InterPro"/>
</dbReference>
<name>A0A5C6DT85_9BACT</name>
<dbReference type="AlphaFoldDB" id="A0A5C6DT85"/>
<dbReference type="OrthoDB" id="251220at2"/>
<dbReference type="SUPFAM" id="SSF47175">
    <property type="entry name" value="Cytochromes"/>
    <property type="match status" value="1"/>
</dbReference>
<dbReference type="PROSITE" id="PS51009">
    <property type="entry name" value="CYTCII"/>
    <property type="match status" value="1"/>
</dbReference>
<evidence type="ECO:0000313" key="3">
    <source>
        <dbReference type="Proteomes" id="UP000315471"/>
    </source>
</evidence>
<protein>
    <recommendedName>
        <fullName evidence="4">Cytochrome C</fullName>
    </recommendedName>
</protein>
<dbReference type="GO" id="GO:0020037">
    <property type="term" value="F:heme binding"/>
    <property type="evidence" value="ECO:0007669"/>
    <property type="project" value="InterPro"/>
</dbReference>
<dbReference type="GO" id="GO:0022900">
    <property type="term" value="P:electron transport chain"/>
    <property type="evidence" value="ECO:0007669"/>
    <property type="project" value="InterPro"/>
</dbReference>
<dbReference type="SUPFAM" id="SSF52799">
    <property type="entry name" value="(Phosphotyrosine protein) phosphatases II"/>
    <property type="match status" value="1"/>
</dbReference>
<dbReference type="GO" id="GO:0009055">
    <property type="term" value="F:electron transfer activity"/>
    <property type="evidence" value="ECO:0007669"/>
    <property type="project" value="InterPro"/>
</dbReference>
<dbReference type="InterPro" id="IPR029021">
    <property type="entry name" value="Prot-tyrosine_phosphatase-like"/>
</dbReference>
<evidence type="ECO:0000313" key="2">
    <source>
        <dbReference type="EMBL" id="TWU39137.1"/>
    </source>
</evidence>
<dbReference type="InterPro" id="IPR010980">
    <property type="entry name" value="Cyt_c/b562"/>
</dbReference>
<dbReference type="RefSeq" id="WP_146601381.1">
    <property type="nucleotide sequence ID" value="NZ_SJPY01000006.1"/>
</dbReference>
<keyword evidence="1" id="KW-0732">Signal</keyword>
<dbReference type="Gene3D" id="3.90.190.10">
    <property type="entry name" value="Protein tyrosine phosphatase superfamily"/>
    <property type="match status" value="1"/>
</dbReference>
<dbReference type="InterPro" id="IPR002321">
    <property type="entry name" value="Cyt_c_II"/>
</dbReference>
<reference evidence="2 3" key="1">
    <citation type="submission" date="2019-02" db="EMBL/GenBank/DDBJ databases">
        <title>Deep-cultivation of Planctomycetes and their phenomic and genomic characterization uncovers novel biology.</title>
        <authorList>
            <person name="Wiegand S."/>
            <person name="Jogler M."/>
            <person name="Boedeker C."/>
            <person name="Pinto D."/>
            <person name="Vollmers J."/>
            <person name="Rivas-Marin E."/>
            <person name="Kohn T."/>
            <person name="Peeters S.H."/>
            <person name="Heuer A."/>
            <person name="Rast P."/>
            <person name="Oberbeckmann S."/>
            <person name="Bunk B."/>
            <person name="Jeske O."/>
            <person name="Meyerdierks A."/>
            <person name="Storesund J.E."/>
            <person name="Kallscheuer N."/>
            <person name="Luecker S."/>
            <person name="Lage O.M."/>
            <person name="Pohl T."/>
            <person name="Merkel B.J."/>
            <person name="Hornburger P."/>
            <person name="Mueller R.-W."/>
            <person name="Bruemmer F."/>
            <person name="Labrenz M."/>
            <person name="Spormann A.M."/>
            <person name="Op Den Camp H."/>
            <person name="Overmann J."/>
            <person name="Amann R."/>
            <person name="Jetten M.S.M."/>
            <person name="Mascher T."/>
            <person name="Medema M.H."/>
            <person name="Devos D.P."/>
            <person name="Kaster A.-K."/>
            <person name="Ovreas L."/>
            <person name="Rohde M."/>
            <person name="Galperin M.Y."/>
            <person name="Jogler C."/>
        </authorList>
    </citation>
    <scope>NUCLEOTIDE SEQUENCE [LARGE SCALE GENOMIC DNA]</scope>
    <source>
        <strain evidence="2 3">Q31b</strain>
    </source>
</reference>
<evidence type="ECO:0000256" key="1">
    <source>
        <dbReference type="SAM" id="SignalP"/>
    </source>
</evidence>
<dbReference type="PROSITE" id="PS00383">
    <property type="entry name" value="TYR_PHOSPHATASE_1"/>
    <property type="match status" value="1"/>
</dbReference>
<evidence type="ECO:0008006" key="4">
    <source>
        <dbReference type="Google" id="ProtNLM"/>
    </source>
</evidence>
<feature type="chain" id="PRO_5022697567" description="Cytochrome C" evidence="1">
    <location>
        <begin position="34"/>
        <end position="328"/>
    </location>
</feature>
<dbReference type="EMBL" id="SJPY01000006">
    <property type="protein sequence ID" value="TWU39137.1"/>
    <property type="molecule type" value="Genomic_DNA"/>
</dbReference>
<feature type="signal peptide" evidence="1">
    <location>
        <begin position="1"/>
        <end position="33"/>
    </location>
</feature>
<dbReference type="InterPro" id="IPR016130">
    <property type="entry name" value="Tyr_Pase_AS"/>
</dbReference>
<gene>
    <name evidence="2" type="ORF">Q31b_42210</name>
</gene>
<comment type="caution">
    <text evidence="2">The sequence shown here is derived from an EMBL/GenBank/DDBJ whole genome shotgun (WGS) entry which is preliminary data.</text>
</comment>
<dbReference type="Proteomes" id="UP000315471">
    <property type="component" value="Unassembled WGS sequence"/>
</dbReference>
<keyword evidence="3" id="KW-1185">Reference proteome</keyword>
<accession>A0A5C6DT85</accession>
<organism evidence="2 3">
    <name type="scientific">Novipirellula aureliae</name>
    <dbReference type="NCBI Taxonomy" id="2527966"/>
    <lineage>
        <taxon>Bacteria</taxon>
        <taxon>Pseudomonadati</taxon>
        <taxon>Planctomycetota</taxon>
        <taxon>Planctomycetia</taxon>
        <taxon>Pirellulales</taxon>
        <taxon>Pirellulaceae</taxon>
        <taxon>Novipirellula</taxon>
    </lineage>
</organism>